<keyword evidence="2" id="KW-1185">Reference proteome</keyword>
<dbReference type="EMBL" id="CP136920">
    <property type="protein sequence ID" value="WOO42275.1"/>
    <property type="molecule type" value="Genomic_DNA"/>
</dbReference>
<dbReference type="KEGG" id="puo:RZN69_04180"/>
<gene>
    <name evidence="1" type="ORF">RZN69_04180</name>
</gene>
<protein>
    <submittedName>
        <fullName evidence="1">DUF1501 domain-containing protein</fullName>
    </submittedName>
</protein>
<organism evidence="1 2">
    <name type="scientific">Rubellicoccus peritrichatus</name>
    <dbReference type="NCBI Taxonomy" id="3080537"/>
    <lineage>
        <taxon>Bacteria</taxon>
        <taxon>Pseudomonadati</taxon>
        <taxon>Verrucomicrobiota</taxon>
        <taxon>Opitutia</taxon>
        <taxon>Puniceicoccales</taxon>
        <taxon>Cerasicoccaceae</taxon>
        <taxon>Rubellicoccus</taxon>
    </lineage>
</organism>
<evidence type="ECO:0000313" key="1">
    <source>
        <dbReference type="EMBL" id="WOO42275.1"/>
    </source>
</evidence>
<evidence type="ECO:0000313" key="2">
    <source>
        <dbReference type="Proteomes" id="UP001304300"/>
    </source>
</evidence>
<accession>A0AAQ3LAI4</accession>
<dbReference type="AlphaFoldDB" id="A0AAQ3LAI4"/>
<name>A0AAQ3LAI4_9BACT</name>
<dbReference type="Pfam" id="PF07394">
    <property type="entry name" value="DUF1501"/>
    <property type="match status" value="1"/>
</dbReference>
<proteinExistence type="predicted"/>
<dbReference type="PANTHER" id="PTHR43737">
    <property type="entry name" value="BLL7424 PROTEIN"/>
    <property type="match status" value="1"/>
</dbReference>
<dbReference type="InterPro" id="IPR010869">
    <property type="entry name" value="DUF1501"/>
</dbReference>
<dbReference type="PANTHER" id="PTHR43737:SF1">
    <property type="entry name" value="DUF1501 DOMAIN-CONTAINING PROTEIN"/>
    <property type="match status" value="1"/>
</dbReference>
<dbReference type="Proteomes" id="UP001304300">
    <property type="component" value="Chromosome"/>
</dbReference>
<dbReference type="RefSeq" id="WP_317834792.1">
    <property type="nucleotide sequence ID" value="NZ_CP136920.1"/>
</dbReference>
<reference evidence="1 2" key="1">
    <citation type="submission" date="2023-10" db="EMBL/GenBank/DDBJ databases">
        <title>Rubellicoccus peritrichatus gen. nov., sp. nov., isolated from an algae of coral reef tank.</title>
        <authorList>
            <person name="Luo J."/>
        </authorList>
    </citation>
    <scope>NUCLEOTIDE SEQUENCE [LARGE SCALE GENOMIC DNA]</scope>
    <source>
        <strain evidence="1 2">CR14</strain>
    </source>
</reference>
<sequence length="481" mass="51264">MNSKLTRRQFLGEFSCAAIGSTSILSALINLKMANNAAAASLPVGDDRKTLVCIMLAGGCDSFNLLVRRDAGYSEYSAARTDMALSQGELLSLSQDTGNDGILYGLHPSCPELVDMFNGSGAFSDKRRLAFIANIGTLVEPTTLTQYQSSAVPLPKALFSHIDQIHQWQTSVPQGLTELTGWAGRMADVLHSSLNTGSTAMSISLAGNNVFQIGNETSQFSITGNGALLPSGGSANLTSSNGRKNYGMEHLLAATYNNMMQDALAQHMTESREVQEAFKSHYDAIDDSAVSGLFPSSKFGQEMRAAAKTIAARASLGLRRNTIYVSRGGWDHHGELLVTQAGMLDELSQTLSAYQQALEYFGVADEVITYTASDFGRTLRSNGRGTDHAWGGVQMVLGGPVQGGKVYGTFPSLTLDGVDDVGQGGRILPSTSVDELFAELACWFGVSAGDMPYVLPNLSNFVNIGDTPQPVGFIRPDSFST</sequence>